<protein>
    <submittedName>
        <fullName evidence="1">Stage III sporulation protein AB</fullName>
    </submittedName>
</protein>
<dbReference type="Pfam" id="PF09548">
    <property type="entry name" value="Spore_III_AB"/>
    <property type="match status" value="1"/>
</dbReference>
<dbReference type="RefSeq" id="WP_212370236.1">
    <property type="nucleotide sequence ID" value="NZ_JAGSIE010000024.1"/>
</dbReference>
<dbReference type="EMBL" id="JAGSIE010000024">
    <property type="protein sequence ID" value="MBR7554185.1"/>
    <property type="molecule type" value="Genomic_DNA"/>
</dbReference>
<dbReference type="PIRSF" id="PIRSF021435">
    <property type="entry name" value="SpoIIIAB"/>
    <property type="match status" value="1"/>
</dbReference>
<organism evidence="1 2">
    <name type="scientific">Allobacillus saliphilus</name>
    <dbReference type="NCBI Taxonomy" id="2912308"/>
    <lineage>
        <taxon>Bacteria</taxon>
        <taxon>Bacillati</taxon>
        <taxon>Bacillota</taxon>
        <taxon>Bacilli</taxon>
        <taxon>Bacillales</taxon>
        <taxon>Bacillaceae</taxon>
        <taxon>Allobacillus</taxon>
    </lineage>
</organism>
<evidence type="ECO:0000313" key="1">
    <source>
        <dbReference type="EMBL" id="MBR7554185.1"/>
    </source>
</evidence>
<dbReference type="InterPro" id="IPR014198">
    <property type="entry name" value="Spore_III_AB"/>
</dbReference>
<keyword evidence="2" id="KW-1185">Reference proteome</keyword>
<name>A0A941HTT8_9BACI</name>
<proteinExistence type="predicted"/>
<evidence type="ECO:0000313" key="2">
    <source>
        <dbReference type="Proteomes" id="UP000675431"/>
    </source>
</evidence>
<comment type="caution">
    <text evidence="1">The sequence shown here is derived from an EMBL/GenBank/DDBJ whole genome shotgun (WGS) entry which is preliminary data.</text>
</comment>
<dbReference type="NCBIfam" id="TIGR02833">
    <property type="entry name" value="spore_III_AB"/>
    <property type="match status" value="1"/>
</dbReference>
<sequence>MKWIGMLLILFTCTWVGLDKSNKYKGRTNQLREFIQALQLMEAEMTFGKLPIQSVFQLLSEQLSQPVSKFFDDLNKRLLHVDESLQEVWEESLQSHSHRLALTKKDLHVLKQFGNTLGLHDLVQQKKQIELASIHLHKQLNESVEEEKRFANMSRTLGLLTGVLIVLVLI</sequence>
<reference evidence="1 2" key="1">
    <citation type="submission" date="2021-04" db="EMBL/GenBank/DDBJ databases">
        <title>Allobacillus sp. nov. SKP8-2 isolated from shrimp paste.</title>
        <authorList>
            <person name="Tanasupawat S."/>
            <person name="Yiamsombat S."/>
            <person name="Kanchanasin P."/>
            <person name="Kuncharoen N."/>
        </authorList>
    </citation>
    <scope>NUCLEOTIDE SEQUENCE [LARGE SCALE GENOMIC DNA]</scope>
    <source>
        <strain evidence="1 2">SKP8-2</strain>
    </source>
</reference>
<gene>
    <name evidence="1" type="primary">spoIIIAB</name>
    <name evidence="1" type="ORF">KC820_08460</name>
</gene>
<dbReference type="AlphaFoldDB" id="A0A941HTT8"/>
<accession>A0A941HTT8</accession>
<dbReference type="Proteomes" id="UP000675431">
    <property type="component" value="Unassembled WGS sequence"/>
</dbReference>